<dbReference type="PANTHER" id="PTHR30489">
    <property type="entry name" value="LIPOPROTEIN-RELEASING SYSTEM TRANSMEMBRANE PROTEIN LOLE"/>
    <property type="match status" value="1"/>
</dbReference>
<organism evidence="9 10">
    <name type="scientific">Pseudomyxococcus hansupus</name>
    <dbReference type="NCBI Taxonomy" id="1297742"/>
    <lineage>
        <taxon>Bacteria</taxon>
        <taxon>Pseudomonadati</taxon>
        <taxon>Myxococcota</taxon>
        <taxon>Myxococcia</taxon>
        <taxon>Myxococcales</taxon>
        <taxon>Cystobacterineae</taxon>
        <taxon>Myxococcaceae</taxon>
        <taxon>Pseudomyxococcus</taxon>
    </lineage>
</organism>
<evidence type="ECO:0000256" key="1">
    <source>
        <dbReference type="ARBA" id="ARBA00004651"/>
    </source>
</evidence>
<protein>
    <submittedName>
        <fullName evidence="9">ABC-type transport system</fullName>
    </submittedName>
</protein>
<dbReference type="KEGG" id="mym:A176_005379"/>
<dbReference type="OrthoDB" id="9770036at2"/>
<evidence type="ECO:0000256" key="5">
    <source>
        <dbReference type="ARBA" id="ARBA00022989"/>
    </source>
</evidence>
<dbReference type="RefSeq" id="WP_002638229.1">
    <property type="nucleotide sequence ID" value="NZ_CP012109.1"/>
</dbReference>
<keyword evidence="3" id="KW-1003">Cell membrane</keyword>
<reference evidence="9 10" key="1">
    <citation type="journal article" date="2016" name="PLoS ONE">
        <title>Complete Genome Sequence and Comparative Genomics of a Novel Myxobacterium Myxococcus hansupus.</title>
        <authorList>
            <person name="Sharma G."/>
            <person name="Narwani T."/>
            <person name="Subramanian S."/>
        </authorList>
    </citation>
    <scope>NUCLEOTIDE SEQUENCE [LARGE SCALE GENOMIC DNA]</scope>
    <source>
        <strain evidence="10">mixupus</strain>
    </source>
</reference>
<evidence type="ECO:0000256" key="6">
    <source>
        <dbReference type="ARBA" id="ARBA00023136"/>
    </source>
</evidence>
<dbReference type="STRING" id="1297742.A176_005379"/>
<dbReference type="InterPro" id="IPR003838">
    <property type="entry name" value="ABC3_permease_C"/>
</dbReference>
<sequence>MPTLFLLALRNMFAHRERALLLLAIVAGASGVLVLSVALTAGVAASHREAIATFLSGELNVGGYFKVHPDSIAPVMGDAVRVREVVTPLVPEGCALRERGRGRATVGVGRRRFESYLVSVDVAGERGAHGGFRMKEGSLDALAKARTVVLSSTVAERLQVGRGDIATLFAQPAGSLRRNAVDVEVVAILENAGLLGGSSGILVSNDTLRELEGYRPGSAGVLQLVCSVEARPDDPDALGGTWRDALRASGFEVLPALNEAYGDKLGPMLREGWRGQRLDVSTWQDESAFLSFVTNGLAALSVLLGMVVLGVIVVGLFMALSVAVRERTREIGALRAMGMQRVSVVGLFLLEGLLLGFVGSVSGASLAWAFCGLLRGHVALPAPLVNLFFSSTLPLEAGPGAVVLAVVLVTGAAGVAAVLPAFRAASLSPRSAMESL</sequence>
<keyword evidence="5 7" id="KW-1133">Transmembrane helix</keyword>
<dbReference type="Pfam" id="PF02687">
    <property type="entry name" value="FtsX"/>
    <property type="match status" value="1"/>
</dbReference>
<name>A0A0H4XJQ0_9BACT</name>
<keyword evidence="10" id="KW-1185">Reference proteome</keyword>
<evidence type="ECO:0000256" key="3">
    <source>
        <dbReference type="ARBA" id="ARBA00022475"/>
    </source>
</evidence>
<evidence type="ECO:0000256" key="2">
    <source>
        <dbReference type="ARBA" id="ARBA00005236"/>
    </source>
</evidence>
<keyword evidence="4 7" id="KW-0812">Transmembrane</keyword>
<feature type="transmembrane region" description="Helical" evidence="7">
    <location>
        <begin position="401"/>
        <end position="422"/>
    </location>
</feature>
<comment type="similarity">
    <text evidence="2">Belongs to the ABC-4 integral membrane protein family. LolC/E subfamily.</text>
</comment>
<gene>
    <name evidence="9" type="ORF">A176_005379</name>
</gene>
<evidence type="ECO:0000259" key="8">
    <source>
        <dbReference type="Pfam" id="PF02687"/>
    </source>
</evidence>
<comment type="subcellular location">
    <subcellularLocation>
        <location evidence="1">Cell membrane</location>
        <topology evidence="1">Multi-pass membrane protein</topology>
    </subcellularLocation>
</comment>
<dbReference type="InterPro" id="IPR051447">
    <property type="entry name" value="Lipoprotein-release_system"/>
</dbReference>
<dbReference type="GO" id="GO:0044874">
    <property type="term" value="P:lipoprotein localization to outer membrane"/>
    <property type="evidence" value="ECO:0007669"/>
    <property type="project" value="TreeGrafter"/>
</dbReference>
<evidence type="ECO:0000256" key="7">
    <source>
        <dbReference type="SAM" id="Phobius"/>
    </source>
</evidence>
<evidence type="ECO:0000313" key="9">
    <source>
        <dbReference type="EMBL" id="AKQ68467.1"/>
    </source>
</evidence>
<feature type="domain" description="ABC3 transporter permease C-terminal" evidence="8">
    <location>
        <begin position="304"/>
        <end position="429"/>
    </location>
</feature>
<keyword evidence="6 7" id="KW-0472">Membrane</keyword>
<dbReference type="eggNOG" id="COG4591">
    <property type="taxonomic scope" value="Bacteria"/>
</dbReference>
<evidence type="ECO:0000256" key="4">
    <source>
        <dbReference type="ARBA" id="ARBA00022692"/>
    </source>
</evidence>
<dbReference type="Proteomes" id="UP000009026">
    <property type="component" value="Chromosome"/>
</dbReference>
<dbReference type="PATRIC" id="fig|1297742.4.peg.5466"/>
<dbReference type="GO" id="GO:0098797">
    <property type="term" value="C:plasma membrane protein complex"/>
    <property type="evidence" value="ECO:0007669"/>
    <property type="project" value="TreeGrafter"/>
</dbReference>
<evidence type="ECO:0000313" key="10">
    <source>
        <dbReference type="Proteomes" id="UP000009026"/>
    </source>
</evidence>
<feature type="transmembrane region" description="Helical" evidence="7">
    <location>
        <begin position="297"/>
        <end position="322"/>
    </location>
</feature>
<dbReference type="PANTHER" id="PTHR30489:SF0">
    <property type="entry name" value="LIPOPROTEIN-RELEASING SYSTEM TRANSMEMBRANE PROTEIN LOLE"/>
    <property type="match status" value="1"/>
</dbReference>
<feature type="transmembrane region" description="Helical" evidence="7">
    <location>
        <begin position="342"/>
        <end position="361"/>
    </location>
</feature>
<dbReference type="AlphaFoldDB" id="A0A0H4XJQ0"/>
<proteinExistence type="inferred from homology"/>
<dbReference type="EMBL" id="CP012109">
    <property type="protein sequence ID" value="AKQ68467.1"/>
    <property type="molecule type" value="Genomic_DNA"/>
</dbReference>
<accession>A0A0H4XJQ0</accession>